<dbReference type="PROSITE" id="PS52027">
    <property type="entry name" value="ZF_C2HC_C3H"/>
    <property type="match status" value="1"/>
</dbReference>
<keyword evidence="2" id="KW-0677">Repeat</keyword>
<keyword evidence="3 5" id="KW-0863">Zinc-finger</keyword>
<evidence type="ECO:0000313" key="8">
    <source>
        <dbReference type="Proteomes" id="UP000504615"/>
    </source>
</evidence>
<dbReference type="OrthoDB" id="265955at2759"/>
<dbReference type="GO" id="GO:0008270">
    <property type="term" value="F:zinc ion binding"/>
    <property type="evidence" value="ECO:0007669"/>
    <property type="project" value="UniProtKB-KW"/>
</dbReference>
<dbReference type="PANTHER" id="PTHR13555">
    <property type="entry name" value="C2H2 ZINC FINGER CGI-62-RELATED"/>
    <property type="match status" value="1"/>
</dbReference>
<organism evidence="8 9">
    <name type="scientific">Pogonomyrmex barbatus</name>
    <name type="common">red harvester ant</name>
    <dbReference type="NCBI Taxonomy" id="144034"/>
    <lineage>
        <taxon>Eukaryota</taxon>
        <taxon>Metazoa</taxon>
        <taxon>Ecdysozoa</taxon>
        <taxon>Arthropoda</taxon>
        <taxon>Hexapoda</taxon>
        <taxon>Insecta</taxon>
        <taxon>Pterygota</taxon>
        <taxon>Neoptera</taxon>
        <taxon>Endopterygota</taxon>
        <taxon>Hymenoptera</taxon>
        <taxon>Apocrita</taxon>
        <taxon>Aculeata</taxon>
        <taxon>Formicoidea</taxon>
        <taxon>Formicidae</taxon>
        <taxon>Myrmicinae</taxon>
        <taxon>Pogonomyrmex</taxon>
    </lineage>
</organism>
<gene>
    <name evidence="9" type="primary">LOC112552237</name>
</gene>
<accession>A0A8N1S2B6</accession>
<keyword evidence="8" id="KW-1185">Reference proteome</keyword>
<protein>
    <submittedName>
        <fullName evidence="9">Zinc finger protein 474-like</fullName>
    </submittedName>
</protein>
<dbReference type="AlphaFoldDB" id="A0A8N1S2B6"/>
<evidence type="ECO:0000256" key="4">
    <source>
        <dbReference type="ARBA" id="ARBA00022833"/>
    </source>
</evidence>
<evidence type="ECO:0000256" key="3">
    <source>
        <dbReference type="ARBA" id="ARBA00022771"/>
    </source>
</evidence>
<dbReference type="InterPro" id="IPR049899">
    <property type="entry name" value="Znf_C2HC_C3H"/>
</dbReference>
<dbReference type="Proteomes" id="UP000504615">
    <property type="component" value="Unplaced"/>
</dbReference>
<evidence type="ECO:0000313" key="9">
    <source>
        <dbReference type="RefSeq" id="XP_025072925.1"/>
    </source>
</evidence>
<sequence>MLYHPLFPVVFAVGNSNDSTNQQKDQALYRQKSTGSNQENSSSMYPDLSQKRTITCYICGRDFGSSSIAIHEPQCLKKWHAENDKLSPARRRKEPQKPEIIYIRSRALRTESSESIGPKRLHVHMYSRSGVPPTRKGQIDNH</sequence>
<feature type="region of interest" description="Disordered" evidence="6">
    <location>
        <begin position="111"/>
        <end position="142"/>
    </location>
</feature>
<dbReference type="GeneID" id="112552237"/>
<dbReference type="RefSeq" id="XP_025072925.1">
    <property type="nucleotide sequence ID" value="XM_025217140.1"/>
</dbReference>
<evidence type="ECO:0000256" key="6">
    <source>
        <dbReference type="SAM" id="MobiDB-lite"/>
    </source>
</evidence>
<reference evidence="9" key="1">
    <citation type="submission" date="2025-08" db="UniProtKB">
        <authorList>
            <consortium name="RefSeq"/>
        </authorList>
    </citation>
    <scope>IDENTIFICATION</scope>
</reference>
<dbReference type="Pfam" id="PF13913">
    <property type="entry name" value="zf-C2HC_2"/>
    <property type="match status" value="1"/>
</dbReference>
<proteinExistence type="predicted"/>
<dbReference type="Gene3D" id="3.30.160.60">
    <property type="entry name" value="Classic Zinc Finger"/>
    <property type="match status" value="1"/>
</dbReference>
<evidence type="ECO:0000256" key="5">
    <source>
        <dbReference type="PROSITE-ProRule" id="PRU01371"/>
    </source>
</evidence>
<dbReference type="PANTHER" id="PTHR13555:SF68">
    <property type="entry name" value="ZINC FINGER PROTEIN 474"/>
    <property type="match status" value="1"/>
</dbReference>
<feature type="domain" description="C2HC/C3H-type" evidence="7">
    <location>
        <begin position="52"/>
        <end position="81"/>
    </location>
</feature>
<evidence type="ECO:0000259" key="7">
    <source>
        <dbReference type="PROSITE" id="PS52027"/>
    </source>
</evidence>
<dbReference type="InterPro" id="IPR026319">
    <property type="entry name" value="ZC2HC1A/B-like"/>
</dbReference>
<evidence type="ECO:0000256" key="2">
    <source>
        <dbReference type="ARBA" id="ARBA00022737"/>
    </source>
</evidence>
<name>A0A8N1S2B6_9HYME</name>
<evidence type="ECO:0000256" key="1">
    <source>
        <dbReference type="ARBA" id="ARBA00022723"/>
    </source>
</evidence>
<keyword evidence="4" id="KW-0862">Zinc</keyword>
<keyword evidence="1" id="KW-0479">Metal-binding</keyword>